<keyword evidence="6" id="KW-0443">Lipid metabolism</keyword>
<proteinExistence type="inferred from homology"/>
<dbReference type="Proteomes" id="UP001168877">
    <property type="component" value="Unassembled WGS sequence"/>
</dbReference>
<comment type="caution">
    <text evidence="11">The sequence shown here is derived from an EMBL/GenBank/DDBJ whole genome shotgun (WGS) entry which is preliminary data.</text>
</comment>
<keyword evidence="4 9" id="KW-0812">Transmembrane</keyword>
<keyword evidence="7 9" id="KW-0472">Membrane</keyword>
<keyword evidence="5 9" id="KW-1133">Transmembrane helix</keyword>
<reference evidence="11" key="2">
    <citation type="submission" date="2023-06" db="EMBL/GenBank/DDBJ databases">
        <authorList>
            <person name="Swenson N.G."/>
            <person name="Wegrzyn J.L."/>
            <person name="Mcevoy S.L."/>
        </authorList>
    </citation>
    <scope>NUCLEOTIDE SEQUENCE</scope>
    <source>
        <strain evidence="11">NS2018</strain>
        <tissue evidence="11">Leaf</tissue>
    </source>
</reference>
<evidence type="ECO:0000313" key="11">
    <source>
        <dbReference type="EMBL" id="KAK0603204.1"/>
    </source>
</evidence>
<dbReference type="EMBL" id="JAUESC010000002">
    <property type="protein sequence ID" value="KAK0603204.1"/>
    <property type="molecule type" value="Genomic_DNA"/>
</dbReference>
<evidence type="ECO:0000256" key="7">
    <source>
        <dbReference type="ARBA" id="ARBA00023136"/>
    </source>
</evidence>
<dbReference type="GO" id="GO:0008374">
    <property type="term" value="F:O-acyltransferase activity"/>
    <property type="evidence" value="ECO:0007669"/>
    <property type="project" value="InterPro"/>
</dbReference>
<dbReference type="InterPro" id="IPR044851">
    <property type="entry name" value="Wax_synthase"/>
</dbReference>
<comment type="subcellular location">
    <subcellularLocation>
        <location evidence="1">Membrane</location>
        <topology evidence="1">Multi-pass membrane protein</topology>
    </subcellularLocation>
</comment>
<dbReference type="InterPro" id="IPR032805">
    <property type="entry name" value="Wax_synthase_dom"/>
</dbReference>
<feature type="transmembrane region" description="Helical" evidence="9">
    <location>
        <begin position="70"/>
        <end position="91"/>
    </location>
</feature>
<dbReference type="GO" id="GO:0006629">
    <property type="term" value="P:lipid metabolic process"/>
    <property type="evidence" value="ECO:0007669"/>
    <property type="project" value="UniProtKB-KW"/>
</dbReference>
<dbReference type="PANTHER" id="PTHR31595:SF11">
    <property type="entry name" value="LONG-CHAIN-ALCOHOL O-FATTY-ACYLTRANSFERASE 1-RELATED"/>
    <property type="match status" value="1"/>
</dbReference>
<dbReference type="Pfam" id="PF13813">
    <property type="entry name" value="MBOAT_2"/>
    <property type="match status" value="1"/>
</dbReference>
<name>A0AA39VYQ4_ACESA</name>
<protein>
    <recommendedName>
        <fullName evidence="10">Wax synthase domain-containing protein</fullName>
    </recommendedName>
</protein>
<accession>A0AA39VYQ4</accession>
<evidence type="ECO:0000256" key="6">
    <source>
        <dbReference type="ARBA" id="ARBA00023098"/>
    </source>
</evidence>
<evidence type="ECO:0000256" key="2">
    <source>
        <dbReference type="ARBA" id="ARBA00007282"/>
    </source>
</evidence>
<sequence length="172" mass="19696">MVLTYRATWVGAMSRYELVQLFNKPYLATSLHDFWGRRWNRYSSNILRQAIYDPTRKALKGIVGYGPAKVVSLIVSLVVSGVMHELMFHYITCGKKPTWEVTWFFVLQGVCMIIEAGLNNLVRVKGWNPIHPAIRVMCTAGILFAMFYWLLVLPVWRSAENDCGYIIGSSLD</sequence>
<evidence type="ECO:0000259" key="10">
    <source>
        <dbReference type="Pfam" id="PF13813"/>
    </source>
</evidence>
<dbReference type="AlphaFoldDB" id="A0AA39VYQ4"/>
<dbReference type="PANTHER" id="PTHR31595">
    <property type="entry name" value="LONG-CHAIN-ALCOHOL O-FATTY-ACYLTRANSFERASE 3-RELATED"/>
    <property type="match status" value="1"/>
</dbReference>
<evidence type="ECO:0000256" key="1">
    <source>
        <dbReference type="ARBA" id="ARBA00004141"/>
    </source>
</evidence>
<reference evidence="11" key="1">
    <citation type="journal article" date="2022" name="Plant J.">
        <title>Strategies of tolerance reflected in two North American maple genomes.</title>
        <authorList>
            <person name="McEvoy S.L."/>
            <person name="Sezen U.U."/>
            <person name="Trouern-Trend A."/>
            <person name="McMahon S.M."/>
            <person name="Schaberg P.G."/>
            <person name="Yang J."/>
            <person name="Wegrzyn J.L."/>
            <person name="Swenson N.G."/>
        </authorList>
    </citation>
    <scope>NUCLEOTIDE SEQUENCE</scope>
    <source>
        <strain evidence="11">NS2018</strain>
    </source>
</reference>
<organism evidence="11 12">
    <name type="scientific">Acer saccharum</name>
    <name type="common">Sugar maple</name>
    <dbReference type="NCBI Taxonomy" id="4024"/>
    <lineage>
        <taxon>Eukaryota</taxon>
        <taxon>Viridiplantae</taxon>
        <taxon>Streptophyta</taxon>
        <taxon>Embryophyta</taxon>
        <taxon>Tracheophyta</taxon>
        <taxon>Spermatophyta</taxon>
        <taxon>Magnoliopsida</taxon>
        <taxon>eudicotyledons</taxon>
        <taxon>Gunneridae</taxon>
        <taxon>Pentapetalae</taxon>
        <taxon>rosids</taxon>
        <taxon>malvids</taxon>
        <taxon>Sapindales</taxon>
        <taxon>Sapindaceae</taxon>
        <taxon>Hippocastanoideae</taxon>
        <taxon>Acereae</taxon>
        <taxon>Acer</taxon>
    </lineage>
</organism>
<feature type="domain" description="Wax synthase" evidence="10">
    <location>
        <begin position="20"/>
        <end position="106"/>
    </location>
</feature>
<evidence type="ECO:0000256" key="9">
    <source>
        <dbReference type="SAM" id="Phobius"/>
    </source>
</evidence>
<evidence type="ECO:0000256" key="5">
    <source>
        <dbReference type="ARBA" id="ARBA00022989"/>
    </source>
</evidence>
<keyword evidence="3" id="KW-0808">Transferase</keyword>
<evidence type="ECO:0000256" key="8">
    <source>
        <dbReference type="ARBA" id="ARBA00023315"/>
    </source>
</evidence>
<comment type="similarity">
    <text evidence="2">Belongs to the wax synthase family.</text>
</comment>
<dbReference type="GO" id="GO:0016020">
    <property type="term" value="C:membrane"/>
    <property type="evidence" value="ECO:0007669"/>
    <property type="project" value="UniProtKB-SubCell"/>
</dbReference>
<evidence type="ECO:0000256" key="3">
    <source>
        <dbReference type="ARBA" id="ARBA00022679"/>
    </source>
</evidence>
<feature type="transmembrane region" description="Helical" evidence="9">
    <location>
        <begin position="134"/>
        <end position="156"/>
    </location>
</feature>
<evidence type="ECO:0000313" key="12">
    <source>
        <dbReference type="Proteomes" id="UP001168877"/>
    </source>
</evidence>
<keyword evidence="8" id="KW-0012">Acyltransferase</keyword>
<keyword evidence="12" id="KW-1185">Reference proteome</keyword>
<feature type="transmembrane region" description="Helical" evidence="9">
    <location>
        <begin position="103"/>
        <end position="122"/>
    </location>
</feature>
<gene>
    <name evidence="11" type="ORF">LWI29_002453</name>
</gene>
<evidence type="ECO:0000256" key="4">
    <source>
        <dbReference type="ARBA" id="ARBA00022692"/>
    </source>
</evidence>